<protein>
    <recommendedName>
        <fullName evidence="1">Thiaminase-2/PQQC domain-containing protein</fullName>
    </recommendedName>
</protein>
<dbReference type="EMBL" id="KV584729">
    <property type="protein sequence ID" value="OPL33125.1"/>
    <property type="molecule type" value="Genomic_DNA"/>
</dbReference>
<dbReference type="InterPro" id="IPR050967">
    <property type="entry name" value="Thiamine_Salvage_TenA"/>
</dbReference>
<dbReference type="GO" id="GO:0006772">
    <property type="term" value="P:thiamine metabolic process"/>
    <property type="evidence" value="ECO:0007669"/>
    <property type="project" value="UniProtKB-ARBA"/>
</dbReference>
<evidence type="ECO:0000313" key="3">
    <source>
        <dbReference type="Proteomes" id="UP000266721"/>
    </source>
</evidence>
<proteinExistence type="predicted"/>
<accession>A0A3L5TT42</accession>
<keyword evidence="3" id="KW-1185">Reference proteome</keyword>
<evidence type="ECO:0000313" key="2">
    <source>
        <dbReference type="EMBL" id="OPL33125.1"/>
    </source>
</evidence>
<gene>
    <name evidence="2" type="ORF">AM593_07642</name>
</gene>
<dbReference type="SMR" id="A0A3L5TT42"/>
<dbReference type="InterPro" id="IPR016084">
    <property type="entry name" value="Haem_Oase-like_multi-hlx"/>
</dbReference>
<dbReference type="Pfam" id="PF03070">
    <property type="entry name" value="TENA_THI-4"/>
    <property type="match status" value="1"/>
</dbReference>
<dbReference type="Proteomes" id="UP000266721">
    <property type="component" value="Unassembled WGS sequence"/>
</dbReference>
<dbReference type="PANTHER" id="PTHR43198">
    <property type="entry name" value="BIFUNCTIONAL TH2 PROTEIN"/>
    <property type="match status" value="1"/>
</dbReference>
<organism evidence="2 3">
    <name type="scientific">Mytilus galloprovincialis</name>
    <name type="common">Mediterranean mussel</name>
    <dbReference type="NCBI Taxonomy" id="29158"/>
    <lineage>
        <taxon>Eukaryota</taxon>
        <taxon>Metazoa</taxon>
        <taxon>Spiralia</taxon>
        <taxon>Lophotrochozoa</taxon>
        <taxon>Mollusca</taxon>
        <taxon>Bivalvia</taxon>
        <taxon>Autobranchia</taxon>
        <taxon>Pteriomorphia</taxon>
        <taxon>Mytilida</taxon>
        <taxon>Mytiloidea</taxon>
        <taxon>Mytilidae</taxon>
        <taxon>Mytilinae</taxon>
        <taxon>Mytilus</taxon>
    </lineage>
</organism>
<dbReference type="SUPFAM" id="SSF48613">
    <property type="entry name" value="Heme oxygenase-like"/>
    <property type="match status" value="1"/>
</dbReference>
<dbReference type="AlphaFoldDB" id="A0A3L5TT42"/>
<dbReference type="GO" id="GO:0005829">
    <property type="term" value="C:cytosol"/>
    <property type="evidence" value="ECO:0007669"/>
    <property type="project" value="TreeGrafter"/>
</dbReference>
<feature type="non-terminal residue" evidence="2">
    <location>
        <position position="1"/>
    </location>
</feature>
<name>A0A3L5TT42_MYTGA</name>
<feature type="domain" description="Thiaminase-2/PQQC" evidence="1">
    <location>
        <begin position="51"/>
        <end position="212"/>
    </location>
</feature>
<dbReference type="PANTHER" id="PTHR43198:SF2">
    <property type="entry name" value="SI:CH1073-67J19.1-RELATED"/>
    <property type="match status" value="1"/>
</dbReference>
<reference evidence="2 3" key="1">
    <citation type="journal article" date="2016" name="PLoS ONE">
        <title>A First Insight into the Genome of the Filter-Feeder Mussel Mytilus galloprovincialis.</title>
        <authorList>
            <person name="Murgarella M."/>
            <person name="Puiu D."/>
            <person name="Novoa B."/>
            <person name="Figueras A."/>
            <person name="Posada D."/>
            <person name="Canchaya C."/>
        </authorList>
    </citation>
    <scope>NUCLEOTIDE SEQUENCE [LARGE SCALE GENOMIC DNA]</scope>
    <source>
        <tissue evidence="2">Muscle</tissue>
    </source>
</reference>
<sequence length="235" mass="26660">MWKTSPRCVSGAAVKKLLQCTLSDKPCNDYDFCEWLWTETKDTRIKALNTNFVQGVKDGMLHPTSFGAYTVQDAVYCQKAQKSLSVAAKREEMGPLKIFLDHESTDYKSYYEDLFDKWHIRDGTAIELGKECQEYVDTVADVASKDDAYYMLVALIPCGRLWPWLGQQLNAAKHNFGAYTDWVNSNFDPTSEGYKKLEVRVNAAFSNQEIDEKKALSIYSKCMNGEASFFGSVPI</sequence>
<comment type="caution">
    <text evidence="2">The sequence shown here is derived from an EMBL/GenBank/DDBJ whole genome shotgun (WGS) entry which is preliminary data.</text>
</comment>
<evidence type="ECO:0000259" key="1">
    <source>
        <dbReference type="Pfam" id="PF03070"/>
    </source>
</evidence>
<dbReference type="InterPro" id="IPR004305">
    <property type="entry name" value="Thiaminase-2/PQQC"/>
</dbReference>
<dbReference type="CDD" id="cd19359">
    <property type="entry name" value="TenA_C_Bt3146-like"/>
    <property type="match status" value="1"/>
</dbReference>
<dbReference type="Gene3D" id="1.20.910.10">
    <property type="entry name" value="Heme oxygenase-like"/>
    <property type="match status" value="1"/>
</dbReference>